<dbReference type="GO" id="GO:0003756">
    <property type="term" value="F:protein disulfide isomerase activity"/>
    <property type="evidence" value="ECO:0007669"/>
    <property type="project" value="UniProtKB-EC"/>
</dbReference>
<dbReference type="EC" id="5.3.4.1" evidence="9"/>
<comment type="caution">
    <text evidence="9">The sequence shown here is derived from an EMBL/GenBank/DDBJ whole genome shotgun (WGS) entry which is preliminary data.</text>
</comment>
<dbReference type="InterPro" id="IPR036249">
    <property type="entry name" value="Thioredoxin-like_sf"/>
</dbReference>
<dbReference type="PROSITE" id="PS00194">
    <property type="entry name" value="THIOREDOXIN_1"/>
    <property type="match status" value="1"/>
</dbReference>
<dbReference type="PROSITE" id="PS51352">
    <property type="entry name" value="THIOREDOXIN_2"/>
    <property type="match status" value="1"/>
</dbReference>
<organism evidence="9 10">
    <name type="scientific">Halocaridina rubra</name>
    <name type="common">Hawaiian red shrimp</name>
    <dbReference type="NCBI Taxonomy" id="373956"/>
    <lineage>
        <taxon>Eukaryota</taxon>
        <taxon>Metazoa</taxon>
        <taxon>Ecdysozoa</taxon>
        <taxon>Arthropoda</taxon>
        <taxon>Crustacea</taxon>
        <taxon>Multicrustacea</taxon>
        <taxon>Malacostraca</taxon>
        <taxon>Eumalacostraca</taxon>
        <taxon>Eucarida</taxon>
        <taxon>Decapoda</taxon>
        <taxon>Pleocyemata</taxon>
        <taxon>Caridea</taxon>
        <taxon>Atyoidea</taxon>
        <taxon>Atyidae</taxon>
        <taxon>Halocaridina</taxon>
    </lineage>
</organism>
<evidence type="ECO:0000256" key="7">
    <source>
        <dbReference type="SAM" id="SignalP"/>
    </source>
</evidence>
<sequence>MDVIRTLLVFFSVLALGQTTNRVLELSDRFLELRGESPWLIMFYAPWCGHCKKLEPIWNHVAHALYGTDIRVGRVDCTRFTAVATEFVVKGFPTVMFVKGDQRHVYKGDRLRDDIVDYAVRMSSPPIPHLASPQHLKDTVTKLNLFFIYAGNKEGHLWEVYREVAEEHRPFHFFYSIDATCMGEYTDLKYNPAVLVFKDNMHFFYPVPEETEIAENESTINASLTDWINHERFPTFAKVTHGNLHQLWKVKKYLVITVVKENKIGRITTDEDAENYVDGYKFKDMVESVIRNNREKYHEHFQFGWTGTPDLANSIAMERLQLPSLLVVNASTMHHHLPEDPPHHLTTAAIEVFLDSILAQSAPVYGGDSWPIRVYRVYYNARSSLEDMWQGNPVLTALLFGLPLGFLSLICYSIWCSDIMDAAEEEEEIPHQKKE</sequence>
<accession>A0AAN8XGH5</accession>
<keyword evidence="2 6" id="KW-0812">Transmembrane</keyword>
<dbReference type="InterPro" id="IPR017937">
    <property type="entry name" value="Thioredoxin_CS"/>
</dbReference>
<dbReference type="GO" id="GO:0005789">
    <property type="term" value="C:endoplasmic reticulum membrane"/>
    <property type="evidence" value="ECO:0007669"/>
    <property type="project" value="UniProtKB-SubCell"/>
</dbReference>
<proteinExistence type="predicted"/>
<dbReference type="InterPro" id="IPR052250">
    <property type="entry name" value="PDI_TMX3"/>
</dbReference>
<comment type="subcellular location">
    <subcellularLocation>
        <location evidence="1">Endoplasmic reticulum membrane</location>
        <topology evidence="1">Single-pass membrane protein</topology>
    </subcellularLocation>
</comment>
<name>A0AAN8XGH5_HALRR</name>
<dbReference type="SUPFAM" id="SSF52833">
    <property type="entry name" value="Thioredoxin-like"/>
    <property type="match status" value="1"/>
</dbReference>
<evidence type="ECO:0000313" key="9">
    <source>
        <dbReference type="EMBL" id="KAK7083970.1"/>
    </source>
</evidence>
<dbReference type="InterPro" id="IPR013766">
    <property type="entry name" value="Thioredoxin_domain"/>
</dbReference>
<evidence type="ECO:0000256" key="5">
    <source>
        <dbReference type="ARBA" id="ARBA00045246"/>
    </source>
</evidence>
<feature type="transmembrane region" description="Helical" evidence="6">
    <location>
        <begin position="394"/>
        <end position="415"/>
    </location>
</feature>
<dbReference type="Pfam" id="PF00085">
    <property type="entry name" value="Thioredoxin"/>
    <property type="match status" value="1"/>
</dbReference>
<evidence type="ECO:0000313" key="10">
    <source>
        <dbReference type="Proteomes" id="UP001381693"/>
    </source>
</evidence>
<dbReference type="Gene3D" id="3.40.30.10">
    <property type="entry name" value="Glutaredoxin"/>
    <property type="match status" value="2"/>
</dbReference>
<feature type="signal peptide" evidence="7">
    <location>
        <begin position="1"/>
        <end position="17"/>
    </location>
</feature>
<dbReference type="Proteomes" id="UP001381693">
    <property type="component" value="Unassembled WGS sequence"/>
</dbReference>
<dbReference type="PRINTS" id="PR00421">
    <property type="entry name" value="THIOREDOXIN"/>
</dbReference>
<keyword evidence="10" id="KW-1185">Reference proteome</keyword>
<dbReference type="PANTHER" id="PTHR46426:SF1">
    <property type="entry name" value="PROTEIN DISULFIDE-ISOMERASE TMX3"/>
    <property type="match status" value="1"/>
</dbReference>
<dbReference type="EMBL" id="JAXCGZ010002383">
    <property type="protein sequence ID" value="KAK7083970.1"/>
    <property type="molecule type" value="Genomic_DNA"/>
</dbReference>
<evidence type="ECO:0000256" key="4">
    <source>
        <dbReference type="ARBA" id="ARBA00023136"/>
    </source>
</evidence>
<evidence type="ECO:0000259" key="8">
    <source>
        <dbReference type="PROSITE" id="PS51352"/>
    </source>
</evidence>
<keyword evidence="3 6" id="KW-1133">Transmembrane helix</keyword>
<dbReference type="AlphaFoldDB" id="A0AAN8XGH5"/>
<feature type="chain" id="PRO_5042892812" evidence="7">
    <location>
        <begin position="18"/>
        <end position="435"/>
    </location>
</feature>
<keyword evidence="9" id="KW-0413">Isomerase</keyword>
<evidence type="ECO:0000256" key="3">
    <source>
        <dbReference type="ARBA" id="ARBA00022989"/>
    </source>
</evidence>
<evidence type="ECO:0000256" key="1">
    <source>
        <dbReference type="ARBA" id="ARBA00004389"/>
    </source>
</evidence>
<dbReference type="PANTHER" id="PTHR46426">
    <property type="entry name" value="PROTEIN DISULFIDE-ISOMERASE TMX3"/>
    <property type="match status" value="1"/>
</dbReference>
<feature type="domain" description="Thioredoxin" evidence="8">
    <location>
        <begin position="1"/>
        <end position="124"/>
    </location>
</feature>
<reference evidence="9 10" key="1">
    <citation type="submission" date="2023-11" db="EMBL/GenBank/DDBJ databases">
        <title>Halocaridina rubra genome assembly.</title>
        <authorList>
            <person name="Smith C."/>
        </authorList>
    </citation>
    <scope>NUCLEOTIDE SEQUENCE [LARGE SCALE GENOMIC DNA]</scope>
    <source>
        <strain evidence="9">EP-1</strain>
        <tissue evidence="9">Whole</tissue>
    </source>
</reference>
<gene>
    <name evidence="9" type="primary">TMX3</name>
    <name evidence="9" type="ORF">SK128_027919</name>
</gene>
<keyword evidence="4 6" id="KW-0472">Membrane</keyword>
<protein>
    <submittedName>
        <fullName evidence="9">Protein disulfide-isomerase tmx3</fullName>
        <ecNumber evidence="9">5.3.4.1</ecNumber>
    </submittedName>
</protein>
<dbReference type="Pfam" id="PF13848">
    <property type="entry name" value="Thioredoxin_6"/>
    <property type="match status" value="1"/>
</dbReference>
<keyword evidence="7" id="KW-0732">Signal</keyword>
<comment type="function">
    <text evidence="5">Probable disulfide isomerase, which participates in the folding of proteins containing disulfide bonds. May act as a dithiol oxidase. Acts as a regulator of endoplasmic reticulum-mitochondria contact sites via its ability to regulate redox signals.</text>
</comment>
<evidence type="ECO:0000256" key="2">
    <source>
        <dbReference type="ARBA" id="ARBA00022692"/>
    </source>
</evidence>
<evidence type="ECO:0000256" key="6">
    <source>
        <dbReference type="SAM" id="Phobius"/>
    </source>
</evidence>